<feature type="compositionally biased region" description="Acidic residues" evidence="3">
    <location>
        <begin position="433"/>
        <end position="449"/>
    </location>
</feature>
<dbReference type="InterPro" id="IPR027417">
    <property type="entry name" value="P-loop_NTPase"/>
</dbReference>
<dbReference type="PROSITE" id="PS51720">
    <property type="entry name" value="G_AIG1"/>
    <property type="match status" value="1"/>
</dbReference>
<keyword evidence="2" id="KW-0342">GTP-binding</keyword>
<dbReference type="Gene3D" id="3.40.50.300">
    <property type="entry name" value="P-loop containing nucleotide triphosphate hydrolases"/>
    <property type="match status" value="1"/>
</dbReference>
<keyword evidence="6" id="KW-1185">Reference proteome</keyword>
<name>A0AAW1S1Q1_9CHLO</name>
<organism evidence="5 6">
    <name type="scientific">Elliptochloris bilobata</name>
    <dbReference type="NCBI Taxonomy" id="381761"/>
    <lineage>
        <taxon>Eukaryota</taxon>
        <taxon>Viridiplantae</taxon>
        <taxon>Chlorophyta</taxon>
        <taxon>core chlorophytes</taxon>
        <taxon>Trebouxiophyceae</taxon>
        <taxon>Trebouxiophyceae incertae sedis</taxon>
        <taxon>Elliptochloris clade</taxon>
        <taxon>Elliptochloris</taxon>
    </lineage>
</organism>
<feature type="compositionally biased region" description="Acidic residues" evidence="3">
    <location>
        <begin position="8"/>
        <end position="61"/>
    </location>
</feature>
<evidence type="ECO:0000256" key="2">
    <source>
        <dbReference type="ARBA" id="ARBA00023134"/>
    </source>
</evidence>
<gene>
    <name evidence="5" type="ORF">WJX81_006247</name>
</gene>
<sequence length="449" mass="49940">MVAGNPHDEDEEQYEEVEGEFEDDDEEEYVEGEEYEDDEEEEEDGEVEEVEDDDKEEDVEEIPQRAGGAPGGSYIRGLEPLPARGGPAAPARRPAEAVKDWTGMQQMPKPTRLAIMQLIDEMKGQGKKSLTVLLLGKGGVGKSSTVNSLLNERVANVAALQSDVARPQVIARSTVDFTLTLIDTPGLLEADAVSDAMLSAIVYALRDKTVDAVLFMDRLDSYRVDASDVQVIEGVTRVLGRAIWTSAVIGLTHGRLTSLPGNMPYGEYVERRHEALRDAIRRHGDAKGAQLPLALVENATRAPSDAAGEKLLGNDQPWRPDAFRQLVAAVDRGGFRYDAKAVKRADPNKRRRWLIPLILAAQVAFKLLVLDRVLEEDSVTGDAYGPYEADLVEKERARLPVLKERARKRREAEQERKKALKEAPHLRHVILADSDDEEDEEEEEEEEEE</sequence>
<dbReference type="Pfam" id="PF04548">
    <property type="entry name" value="AIG1"/>
    <property type="match status" value="1"/>
</dbReference>
<feature type="compositionally biased region" description="Basic and acidic residues" evidence="3">
    <location>
        <begin position="405"/>
        <end position="425"/>
    </location>
</feature>
<protein>
    <recommendedName>
        <fullName evidence="4">AIG1-type G domain-containing protein</fullName>
    </recommendedName>
</protein>
<feature type="region of interest" description="Disordered" evidence="3">
    <location>
        <begin position="405"/>
        <end position="449"/>
    </location>
</feature>
<accession>A0AAW1S1Q1</accession>
<feature type="compositionally biased region" description="Low complexity" evidence="3">
    <location>
        <begin position="76"/>
        <end position="92"/>
    </location>
</feature>
<dbReference type="PANTHER" id="PTHR10903">
    <property type="entry name" value="GTPASE, IMAP FAMILY MEMBER-RELATED"/>
    <property type="match status" value="1"/>
</dbReference>
<evidence type="ECO:0000259" key="4">
    <source>
        <dbReference type="PROSITE" id="PS51720"/>
    </source>
</evidence>
<feature type="domain" description="AIG1-type G" evidence="4">
    <location>
        <begin position="127"/>
        <end position="346"/>
    </location>
</feature>
<dbReference type="SUPFAM" id="SSF52540">
    <property type="entry name" value="P-loop containing nucleoside triphosphate hydrolases"/>
    <property type="match status" value="1"/>
</dbReference>
<dbReference type="InterPro" id="IPR006703">
    <property type="entry name" value="G_AIG1"/>
</dbReference>
<dbReference type="EMBL" id="JALJOU010000016">
    <property type="protein sequence ID" value="KAK9839507.1"/>
    <property type="molecule type" value="Genomic_DNA"/>
</dbReference>
<evidence type="ECO:0000256" key="1">
    <source>
        <dbReference type="ARBA" id="ARBA00022741"/>
    </source>
</evidence>
<reference evidence="5 6" key="1">
    <citation type="journal article" date="2024" name="Nat. Commun.">
        <title>Phylogenomics reveals the evolutionary origins of lichenization in chlorophyte algae.</title>
        <authorList>
            <person name="Puginier C."/>
            <person name="Libourel C."/>
            <person name="Otte J."/>
            <person name="Skaloud P."/>
            <person name="Haon M."/>
            <person name="Grisel S."/>
            <person name="Petersen M."/>
            <person name="Berrin J.G."/>
            <person name="Delaux P.M."/>
            <person name="Dal Grande F."/>
            <person name="Keller J."/>
        </authorList>
    </citation>
    <scope>NUCLEOTIDE SEQUENCE [LARGE SCALE GENOMIC DNA]</scope>
    <source>
        <strain evidence="5 6">SAG 245.80</strain>
    </source>
</reference>
<dbReference type="InterPro" id="IPR045058">
    <property type="entry name" value="GIMA/IAN/Toc"/>
</dbReference>
<dbReference type="Proteomes" id="UP001445335">
    <property type="component" value="Unassembled WGS sequence"/>
</dbReference>
<comment type="caution">
    <text evidence="5">The sequence shown here is derived from an EMBL/GenBank/DDBJ whole genome shotgun (WGS) entry which is preliminary data.</text>
</comment>
<keyword evidence="1" id="KW-0547">Nucleotide-binding</keyword>
<evidence type="ECO:0000256" key="3">
    <source>
        <dbReference type="SAM" id="MobiDB-lite"/>
    </source>
</evidence>
<evidence type="ECO:0000313" key="5">
    <source>
        <dbReference type="EMBL" id="KAK9839507.1"/>
    </source>
</evidence>
<feature type="region of interest" description="Disordered" evidence="3">
    <location>
        <begin position="1"/>
        <end position="100"/>
    </location>
</feature>
<proteinExistence type="predicted"/>
<evidence type="ECO:0000313" key="6">
    <source>
        <dbReference type="Proteomes" id="UP001445335"/>
    </source>
</evidence>
<dbReference type="AlphaFoldDB" id="A0AAW1S1Q1"/>
<dbReference type="PANTHER" id="PTHR10903:SF149">
    <property type="entry name" value="TRANSLOCASE OF CHLOROPLAST 33, CHLOROPLASTIC"/>
    <property type="match status" value="1"/>
</dbReference>
<dbReference type="GO" id="GO:0005525">
    <property type="term" value="F:GTP binding"/>
    <property type="evidence" value="ECO:0007669"/>
    <property type="project" value="UniProtKB-KW"/>
</dbReference>